<dbReference type="Gene3D" id="3.40.50.150">
    <property type="entry name" value="Vaccinia Virus protein VP39"/>
    <property type="match status" value="1"/>
</dbReference>
<dbReference type="PANTHER" id="PTHR45875:SF1">
    <property type="entry name" value="METHYLTRANSFERASE N6AMT1"/>
    <property type="match status" value="1"/>
</dbReference>
<dbReference type="InterPro" id="IPR052190">
    <property type="entry name" value="Euk-Arch_PrmC-MTase"/>
</dbReference>
<keyword evidence="3" id="KW-0489">Methyltransferase</keyword>
<dbReference type="EMBL" id="CM029054">
    <property type="protein sequence ID" value="KAG2534168.1"/>
    <property type="molecule type" value="Genomic_DNA"/>
</dbReference>
<dbReference type="Pfam" id="PF05175">
    <property type="entry name" value="MTS"/>
    <property type="match status" value="1"/>
</dbReference>
<dbReference type="CDD" id="cd02440">
    <property type="entry name" value="AdoMet_MTases"/>
    <property type="match status" value="1"/>
</dbReference>
<comment type="subcellular location">
    <subcellularLocation>
        <location evidence="1">Nucleus</location>
    </subcellularLocation>
</comment>
<protein>
    <recommendedName>
        <fullName evidence="8">Methyltransferase small domain-containing protein</fullName>
    </recommendedName>
</protein>
<comment type="similarity">
    <text evidence="2">Belongs to the eukaryotic/archaeal PrmC-related family.</text>
</comment>
<dbReference type="InterPro" id="IPR004557">
    <property type="entry name" value="PrmC-related"/>
</dbReference>
<keyword evidence="10" id="KW-1185">Reference proteome</keyword>
<comment type="caution">
    <text evidence="9">The sequence shown here is derived from an EMBL/GenBank/DDBJ whole genome shotgun (WGS) entry which is preliminary data.</text>
</comment>
<dbReference type="GO" id="GO:0032259">
    <property type="term" value="P:methylation"/>
    <property type="evidence" value="ECO:0007669"/>
    <property type="project" value="UniProtKB-KW"/>
</dbReference>
<evidence type="ECO:0000313" key="10">
    <source>
        <dbReference type="Proteomes" id="UP000823388"/>
    </source>
</evidence>
<sequence length="318" mass="34324">MTRGRRDPFPWPSLSFPQHAAPAAAASHLTGSPPSSCCSMADGDGAAASRNLTEHSASAAEKGLPRRGKSSSGRTLNTAQIPLVASHPEVYEPCDDSFALVDALLSDKAQLLALQPRLCMEVGCGSGYVITSLAIMLRQLASGTQYLATDINKHAAETTQATLEAHGVHADVMVTDIVSGLEKRLAGMVDVVVINPPYVPTPEEEIGCKGIASSWAGGLNGRQVIDRILPAVREILSERGWLYMVTLEDNDPLDICHLMSEMGYASRVVLKRCTEEESLFVLKFWRDPHTATNASPKSPKSESWFSQLPFKSLWHKGS</sequence>
<dbReference type="FunFam" id="3.40.50.150:FF:000077">
    <property type="entry name" value="HemK methyltransferase family member 2"/>
    <property type="match status" value="1"/>
</dbReference>
<evidence type="ECO:0000256" key="3">
    <source>
        <dbReference type="ARBA" id="ARBA00022603"/>
    </source>
</evidence>
<organism evidence="9 10">
    <name type="scientific">Panicum virgatum</name>
    <name type="common">Blackwell switchgrass</name>
    <dbReference type="NCBI Taxonomy" id="38727"/>
    <lineage>
        <taxon>Eukaryota</taxon>
        <taxon>Viridiplantae</taxon>
        <taxon>Streptophyta</taxon>
        <taxon>Embryophyta</taxon>
        <taxon>Tracheophyta</taxon>
        <taxon>Spermatophyta</taxon>
        <taxon>Magnoliopsida</taxon>
        <taxon>Liliopsida</taxon>
        <taxon>Poales</taxon>
        <taxon>Poaceae</taxon>
        <taxon>PACMAD clade</taxon>
        <taxon>Panicoideae</taxon>
        <taxon>Panicodae</taxon>
        <taxon>Paniceae</taxon>
        <taxon>Panicinae</taxon>
        <taxon>Panicum</taxon>
        <taxon>Panicum sect. Hiantes</taxon>
    </lineage>
</organism>
<keyword evidence="5" id="KW-0949">S-adenosyl-L-methionine</keyword>
<dbReference type="GO" id="GO:0008757">
    <property type="term" value="F:S-adenosylmethionine-dependent methyltransferase activity"/>
    <property type="evidence" value="ECO:0007669"/>
    <property type="project" value="TreeGrafter"/>
</dbReference>
<proteinExistence type="inferred from homology"/>
<dbReference type="InterPro" id="IPR029063">
    <property type="entry name" value="SAM-dependent_MTases_sf"/>
</dbReference>
<evidence type="ECO:0000256" key="7">
    <source>
        <dbReference type="SAM" id="MobiDB-lite"/>
    </source>
</evidence>
<feature type="region of interest" description="Disordered" evidence="7">
    <location>
        <begin position="49"/>
        <end position="75"/>
    </location>
</feature>
<feature type="domain" description="Methyltransferase small" evidence="8">
    <location>
        <begin position="117"/>
        <end position="199"/>
    </location>
</feature>
<dbReference type="SUPFAM" id="SSF53335">
    <property type="entry name" value="S-adenosyl-L-methionine-dependent methyltransferases"/>
    <property type="match status" value="1"/>
</dbReference>
<dbReference type="PANTHER" id="PTHR45875">
    <property type="entry name" value="METHYLTRANSFERASE N6AMT1"/>
    <property type="match status" value="1"/>
</dbReference>
<evidence type="ECO:0000256" key="1">
    <source>
        <dbReference type="ARBA" id="ARBA00004123"/>
    </source>
</evidence>
<evidence type="ECO:0000256" key="6">
    <source>
        <dbReference type="ARBA" id="ARBA00023242"/>
    </source>
</evidence>
<dbReference type="InterPro" id="IPR002052">
    <property type="entry name" value="DNA_methylase_N6_adenine_CS"/>
</dbReference>
<dbReference type="GO" id="GO:0005634">
    <property type="term" value="C:nucleus"/>
    <property type="evidence" value="ECO:0007669"/>
    <property type="project" value="UniProtKB-SubCell"/>
</dbReference>
<dbReference type="PROSITE" id="PS00092">
    <property type="entry name" value="N6_MTASE"/>
    <property type="match status" value="1"/>
</dbReference>
<evidence type="ECO:0000256" key="4">
    <source>
        <dbReference type="ARBA" id="ARBA00022679"/>
    </source>
</evidence>
<dbReference type="GO" id="GO:0003676">
    <property type="term" value="F:nucleic acid binding"/>
    <property type="evidence" value="ECO:0007669"/>
    <property type="project" value="InterPro"/>
</dbReference>
<dbReference type="InterPro" id="IPR007848">
    <property type="entry name" value="Small_mtfrase_dom"/>
</dbReference>
<feature type="region of interest" description="Disordered" evidence="7">
    <location>
        <begin position="1"/>
        <end position="34"/>
    </location>
</feature>
<reference evidence="9" key="1">
    <citation type="submission" date="2020-05" db="EMBL/GenBank/DDBJ databases">
        <title>WGS assembly of Panicum virgatum.</title>
        <authorList>
            <person name="Lovell J.T."/>
            <person name="Jenkins J."/>
            <person name="Shu S."/>
            <person name="Juenger T.E."/>
            <person name="Schmutz J."/>
        </authorList>
    </citation>
    <scope>NUCLEOTIDE SEQUENCE</scope>
    <source>
        <strain evidence="9">AP13</strain>
    </source>
</reference>
<dbReference type="Proteomes" id="UP000823388">
    <property type="component" value="Chromosome 9N"/>
</dbReference>
<accession>A0A8T0MCB5</accession>
<name>A0A8T0MCB5_PANVG</name>
<dbReference type="NCBIfam" id="TIGR00537">
    <property type="entry name" value="hemK_rel_arch"/>
    <property type="match status" value="1"/>
</dbReference>
<dbReference type="AlphaFoldDB" id="A0A8T0MCB5"/>
<gene>
    <name evidence="9" type="ORF">PVAP13_9NG212019</name>
</gene>
<evidence type="ECO:0000256" key="5">
    <source>
        <dbReference type="ARBA" id="ARBA00022691"/>
    </source>
</evidence>
<dbReference type="OrthoDB" id="406152at2759"/>
<keyword evidence="4" id="KW-0808">Transferase</keyword>
<dbReference type="GO" id="GO:0035657">
    <property type="term" value="C:eRF1 methyltransferase complex"/>
    <property type="evidence" value="ECO:0007669"/>
    <property type="project" value="TreeGrafter"/>
</dbReference>
<dbReference type="GO" id="GO:0008276">
    <property type="term" value="F:protein methyltransferase activity"/>
    <property type="evidence" value="ECO:0007669"/>
    <property type="project" value="TreeGrafter"/>
</dbReference>
<evidence type="ECO:0000259" key="8">
    <source>
        <dbReference type="Pfam" id="PF05175"/>
    </source>
</evidence>
<evidence type="ECO:0000313" key="9">
    <source>
        <dbReference type="EMBL" id="KAG2534168.1"/>
    </source>
</evidence>
<evidence type="ECO:0000256" key="2">
    <source>
        <dbReference type="ARBA" id="ARBA00006149"/>
    </source>
</evidence>
<keyword evidence="6" id="KW-0539">Nucleus</keyword>